<reference evidence="2 3" key="1">
    <citation type="submission" date="2017-12" db="EMBL/GenBank/DDBJ databases">
        <authorList>
            <person name="Hurst M.R.H."/>
        </authorList>
    </citation>
    <scope>NUCLEOTIDE SEQUENCE [LARGE SCALE GENOMIC DNA]</scope>
    <source>
        <strain evidence="2 3">TH11417</strain>
    </source>
</reference>
<keyword evidence="3" id="KW-1185">Reference proteome</keyword>
<gene>
    <name evidence="2" type="ORF">C0J00_04175</name>
</gene>
<dbReference type="Proteomes" id="UP000238956">
    <property type="component" value="Chromosome"/>
</dbReference>
<dbReference type="GeneID" id="98393103"/>
<evidence type="ECO:0000313" key="3">
    <source>
        <dbReference type="Proteomes" id="UP000238956"/>
    </source>
</evidence>
<evidence type="ECO:0000313" key="2">
    <source>
        <dbReference type="EMBL" id="AUW96367.1"/>
    </source>
</evidence>
<keyword evidence="1" id="KW-0472">Membrane</keyword>
<dbReference type="Pfam" id="PF04276">
    <property type="entry name" value="DUF443"/>
    <property type="match status" value="1"/>
</dbReference>
<dbReference type="KEGG" id="splr:C0J00_04175"/>
<keyword evidence="1" id="KW-0812">Transmembrane</keyword>
<feature type="transmembrane region" description="Helical" evidence="1">
    <location>
        <begin position="158"/>
        <end position="180"/>
    </location>
</feature>
<evidence type="ECO:0008006" key="4">
    <source>
        <dbReference type="Google" id="ProtNLM"/>
    </source>
</evidence>
<dbReference type="InterPro" id="IPR005915">
    <property type="entry name" value="Tandem_5TM"/>
</dbReference>
<evidence type="ECO:0000256" key="1">
    <source>
        <dbReference type="SAM" id="Phobius"/>
    </source>
</evidence>
<dbReference type="EMBL" id="CP025536">
    <property type="protein sequence ID" value="AUW96367.1"/>
    <property type="molecule type" value="Genomic_DNA"/>
</dbReference>
<accession>A0A2L0D3G6</accession>
<organism evidence="2 3">
    <name type="scientific">Streptococcus pluranimalium</name>
    <dbReference type="NCBI Taxonomy" id="82348"/>
    <lineage>
        <taxon>Bacteria</taxon>
        <taxon>Bacillati</taxon>
        <taxon>Bacillota</taxon>
        <taxon>Bacilli</taxon>
        <taxon>Lactobacillales</taxon>
        <taxon>Streptococcaceae</taxon>
        <taxon>Streptococcus</taxon>
    </lineage>
</organism>
<sequence length="221" mass="26019">MKIIQFYNKGNMRYVLFQIDGQHYLLDRRPRHLLVYFFIPSSWFFYQNVFPITDEEYSKMNFKHSKASKFTIPTSLIVGLVVFFNSWSRLKNYNPFEHPNTTMPMTIKWTLLVLSIIVASVLVQLIYYTRKNSLEKMLGRELGQPSFYKFKPESPVKLSISIFKLLLFGIFMFIAFSVTFMYLGHILVLLGVVFMAVMVIGSVNGAFQPIGEWRYHIMDKK</sequence>
<feature type="transmembrane region" description="Helical" evidence="1">
    <location>
        <begin position="70"/>
        <end position="87"/>
    </location>
</feature>
<dbReference type="OrthoDB" id="2221894at2"/>
<proteinExistence type="predicted"/>
<reference evidence="2 3" key="2">
    <citation type="submission" date="2018-02" db="EMBL/GenBank/DDBJ databases">
        <title>Whole genome sequencing analysis of Streptococcus pluranimalium isolated from cattle infected mastitis in China.</title>
        <authorList>
            <person name="Zhang J.-R."/>
            <person name="Hu G.-Z."/>
        </authorList>
    </citation>
    <scope>NUCLEOTIDE SEQUENCE [LARGE SCALE GENOMIC DNA]</scope>
    <source>
        <strain evidence="2 3">TH11417</strain>
    </source>
</reference>
<dbReference type="AlphaFoldDB" id="A0A2L0D3G6"/>
<name>A0A2L0D3G6_9STRE</name>
<protein>
    <recommendedName>
        <fullName evidence="4">DUF443 domain-containing protein</fullName>
    </recommendedName>
</protein>
<feature type="transmembrane region" description="Helical" evidence="1">
    <location>
        <begin position="107"/>
        <end position="128"/>
    </location>
</feature>
<keyword evidence="1" id="KW-1133">Transmembrane helix</keyword>
<dbReference type="NCBIfam" id="TIGR01218">
    <property type="entry name" value="Gpos_tandem_5TM"/>
    <property type="match status" value="1"/>
</dbReference>
<feature type="transmembrane region" description="Helical" evidence="1">
    <location>
        <begin position="186"/>
        <end position="207"/>
    </location>
</feature>
<feature type="transmembrane region" description="Helical" evidence="1">
    <location>
        <begin position="33"/>
        <end position="50"/>
    </location>
</feature>
<dbReference type="RefSeq" id="WP_104967698.1">
    <property type="nucleotide sequence ID" value="NZ_CP025536.1"/>
</dbReference>